<dbReference type="SUPFAM" id="SSF53448">
    <property type="entry name" value="Nucleotide-diphospho-sugar transferases"/>
    <property type="match status" value="1"/>
</dbReference>
<dbReference type="OrthoDB" id="9788272at2"/>
<dbReference type="PANTHER" id="PTHR43584:SF8">
    <property type="entry name" value="N-ACETYLMURAMATE ALPHA-1-PHOSPHATE URIDYLYLTRANSFERASE"/>
    <property type="match status" value="1"/>
</dbReference>
<dbReference type="GO" id="GO:0016779">
    <property type="term" value="F:nucleotidyltransferase activity"/>
    <property type="evidence" value="ECO:0007669"/>
    <property type="project" value="UniProtKB-KW"/>
</dbReference>
<keyword evidence="1 4" id="KW-0808">Transferase</keyword>
<dbReference type="STRING" id="1293890.TALK_00245"/>
<evidence type="ECO:0000256" key="2">
    <source>
        <dbReference type="ARBA" id="ARBA00022695"/>
    </source>
</evidence>
<dbReference type="EMBL" id="JFKB01000001">
    <property type="protein sequence ID" value="OSQ49984.1"/>
    <property type="molecule type" value="Genomic_DNA"/>
</dbReference>
<evidence type="ECO:0000256" key="1">
    <source>
        <dbReference type="ARBA" id="ARBA00022679"/>
    </source>
</evidence>
<keyword evidence="2 4" id="KW-0548">Nucleotidyltransferase</keyword>
<dbReference type="InterPro" id="IPR050065">
    <property type="entry name" value="GlmU-like"/>
</dbReference>
<dbReference type="Proteomes" id="UP000193396">
    <property type="component" value="Unassembled WGS sequence"/>
</dbReference>
<sequence length="261" mass="28111">MSDTNSKPRTKAQAMVLAAGFGKRMRPITDHMPKPLVPVAGKPMLDHVLDKLALAGFDQAVVNSHYLGQMIVDHVATRIMPRVLTSPEEDLLETGGGVKKALPMMDDQAVLVANADVFWTEGAEPLFDRLTEAFNPEHMDALLAIYPVEGAFGYDGVGDFFWQVDGRLKRRGDAPSAPYFFTGVQILSPRLFDNTPDGAFSSNVVYDKALAAGRCFGLVHDGRYFHIGTPGALKDAEPAIADALAEEQIAKSAVLAKAGGV</sequence>
<evidence type="ECO:0000313" key="5">
    <source>
        <dbReference type="Proteomes" id="UP000193396"/>
    </source>
</evidence>
<dbReference type="CDD" id="cd06422">
    <property type="entry name" value="NTP_transferase_like_1"/>
    <property type="match status" value="1"/>
</dbReference>
<dbReference type="InterPro" id="IPR029044">
    <property type="entry name" value="Nucleotide-diphossugar_trans"/>
</dbReference>
<dbReference type="RefSeq" id="WP_085614698.1">
    <property type="nucleotide sequence ID" value="NZ_JFKB01000001.1"/>
</dbReference>
<evidence type="ECO:0000313" key="4">
    <source>
        <dbReference type="EMBL" id="OSQ49984.1"/>
    </source>
</evidence>
<dbReference type="Pfam" id="PF00483">
    <property type="entry name" value="NTP_transferase"/>
    <property type="match status" value="1"/>
</dbReference>
<keyword evidence="5" id="KW-1185">Reference proteome</keyword>
<accession>A0A1Y2LIC6</accession>
<dbReference type="Gene3D" id="3.90.550.10">
    <property type="entry name" value="Spore Coat Polysaccharide Biosynthesis Protein SpsA, Chain A"/>
    <property type="match status" value="1"/>
</dbReference>
<organism evidence="4 5">
    <name type="scientific">Thalassospira alkalitolerans</name>
    <dbReference type="NCBI Taxonomy" id="1293890"/>
    <lineage>
        <taxon>Bacteria</taxon>
        <taxon>Pseudomonadati</taxon>
        <taxon>Pseudomonadota</taxon>
        <taxon>Alphaproteobacteria</taxon>
        <taxon>Rhodospirillales</taxon>
        <taxon>Thalassospiraceae</taxon>
        <taxon>Thalassospira</taxon>
    </lineage>
</organism>
<dbReference type="InterPro" id="IPR005835">
    <property type="entry name" value="NTP_transferase_dom"/>
</dbReference>
<dbReference type="AlphaFoldDB" id="A0A1Y2LIC6"/>
<comment type="caution">
    <text evidence="4">The sequence shown here is derived from an EMBL/GenBank/DDBJ whole genome shotgun (WGS) entry which is preliminary data.</text>
</comment>
<dbReference type="PANTHER" id="PTHR43584">
    <property type="entry name" value="NUCLEOTIDYL TRANSFERASE"/>
    <property type="match status" value="1"/>
</dbReference>
<reference evidence="4 5" key="1">
    <citation type="submission" date="2014-03" db="EMBL/GenBank/DDBJ databases">
        <title>The draft genome sequence of Thalassospira alkalitolerans JCM 18968.</title>
        <authorList>
            <person name="Lai Q."/>
            <person name="Shao Z."/>
        </authorList>
    </citation>
    <scope>NUCLEOTIDE SEQUENCE [LARGE SCALE GENOMIC DNA]</scope>
    <source>
        <strain evidence="4 5">JCM 18968</strain>
    </source>
</reference>
<evidence type="ECO:0000259" key="3">
    <source>
        <dbReference type="Pfam" id="PF00483"/>
    </source>
</evidence>
<protein>
    <submittedName>
        <fullName evidence="4">Mannose-1-phosphate guanylyltransferase</fullName>
    </submittedName>
</protein>
<proteinExistence type="predicted"/>
<name>A0A1Y2LIC6_9PROT</name>
<feature type="domain" description="Nucleotidyl transferase" evidence="3">
    <location>
        <begin position="14"/>
        <end position="154"/>
    </location>
</feature>
<gene>
    <name evidence="4" type="ORF">TALK_00245</name>
</gene>